<organism evidence="1 2">
    <name type="scientific">Albula glossodonta</name>
    <name type="common">roundjaw bonefish</name>
    <dbReference type="NCBI Taxonomy" id="121402"/>
    <lineage>
        <taxon>Eukaryota</taxon>
        <taxon>Metazoa</taxon>
        <taxon>Chordata</taxon>
        <taxon>Craniata</taxon>
        <taxon>Vertebrata</taxon>
        <taxon>Euteleostomi</taxon>
        <taxon>Actinopterygii</taxon>
        <taxon>Neopterygii</taxon>
        <taxon>Teleostei</taxon>
        <taxon>Albuliformes</taxon>
        <taxon>Albulidae</taxon>
        <taxon>Albula</taxon>
    </lineage>
</organism>
<accession>A0A8T2NSY0</accession>
<proteinExistence type="predicted"/>
<name>A0A8T2NSY0_9TELE</name>
<keyword evidence="2" id="KW-1185">Reference proteome</keyword>
<dbReference type="EMBL" id="JAFBMS010000024">
    <property type="protein sequence ID" value="KAG9343309.1"/>
    <property type="molecule type" value="Genomic_DNA"/>
</dbReference>
<evidence type="ECO:0000313" key="1">
    <source>
        <dbReference type="EMBL" id="KAG9343309.1"/>
    </source>
</evidence>
<dbReference type="Proteomes" id="UP000824540">
    <property type="component" value="Unassembled WGS sequence"/>
</dbReference>
<comment type="caution">
    <text evidence="1">The sequence shown here is derived from an EMBL/GenBank/DDBJ whole genome shotgun (WGS) entry which is preliminary data.</text>
</comment>
<protein>
    <submittedName>
        <fullName evidence="1">Uncharacterized protein</fullName>
    </submittedName>
</protein>
<reference evidence="1" key="1">
    <citation type="thesis" date="2021" institute="BYU ScholarsArchive" country="Provo, UT, USA">
        <title>Applications of and Algorithms for Genome Assembly and Genomic Analyses with an Emphasis on Marine Teleosts.</title>
        <authorList>
            <person name="Pickett B.D."/>
        </authorList>
    </citation>
    <scope>NUCLEOTIDE SEQUENCE</scope>
    <source>
        <strain evidence="1">HI-2016</strain>
    </source>
</reference>
<dbReference type="AlphaFoldDB" id="A0A8T2NSY0"/>
<evidence type="ECO:0000313" key="2">
    <source>
        <dbReference type="Proteomes" id="UP000824540"/>
    </source>
</evidence>
<gene>
    <name evidence="1" type="ORF">JZ751_014290</name>
</gene>
<sequence length="59" mass="6805">MYHQLPTIKFRIIIPRRYSQACLRCHKSTSSVSAVVFALQLLLDHRWILQSKAAHKGAD</sequence>